<sequence>MEEIRKPFQGVKNIIRFNWHFYAMAIGLVLFLAFVAIIVQDPLRVLLIISAAVVLASTIISLLVSLYIYDLSGLYKFKWIDSLPTDQLILNIHAGFDETSALLQSRFKSAELVAMDFYDSDKHTEVSIKRARAAYPPYPNTKHAKTNALNLPNESVDKIFVLLAAHEIRDEAERVLFFKELARILKPAGLIYVTEHLRDIPNFLAFNLGFFHFYSKSAWLRTFRQANICLQQEIKLTPFLSTFTLHKNGTAP</sequence>
<dbReference type="GO" id="GO:0032259">
    <property type="term" value="P:methylation"/>
    <property type="evidence" value="ECO:0007669"/>
    <property type="project" value="UniProtKB-KW"/>
</dbReference>
<name>A0ABW2DI24_9BACT</name>
<dbReference type="EMBL" id="JBHSYQ010000003">
    <property type="protein sequence ID" value="MFC6996703.1"/>
    <property type="molecule type" value="Genomic_DNA"/>
</dbReference>
<dbReference type="Gene3D" id="3.40.50.150">
    <property type="entry name" value="Vaccinia Virus protein VP39"/>
    <property type="match status" value="1"/>
</dbReference>
<organism evidence="3 4">
    <name type="scientific">Rufibacter roseus</name>
    <dbReference type="NCBI Taxonomy" id="1567108"/>
    <lineage>
        <taxon>Bacteria</taxon>
        <taxon>Pseudomonadati</taxon>
        <taxon>Bacteroidota</taxon>
        <taxon>Cytophagia</taxon>
        <taxon>Cytophagales</taxon>
        <taxon>Hymenobacteraceae</taxon>
        <taxon>Rufibacter</taxon>
    </lineage>
</organism>
<reference evidence="4" key="1">
    <citation type="journal article" date="2019" name="Int. J. Syst. Evol. Microbiol.">
        <title>The Global Catalogue of Microorganisms (GCM) 10K type strain sequencing project: providing services to taxonomists for standard genome sequencing and annotation.</title>
        <authorList>
            <consortium name="The Broad Institute Genomics Platform"/>
            <consortium name="The Broad Institute Genome Sequencing Center for Infectious Disease"/>
            <person name="Wu L."/>
            <person name="Ma J."/>
        </authorList>
    </citation>
    <scope>NUCLEOTIDE SEQUENCE [LARGE SCALE GENOMIC DNA]</scope>
    <source>
        <strain evidence="4">CGMCC 4.7393</strain>
    </source>
</reference>
<gene>
    <name evidence="3" type="ORF">ACFQHR_03665</name>
</gene>
<dbReference type="InterPro" id="IPR029063">
    <property type="entry name" value="SAM-dependent_MTases_sf"/>
</dbReference>
<keyword evidence="1" id="KW-0812">Transmembrane</keyword>
<evidence type="ECO:0000256" key="1">
    <source>
        <dbReference type="SAM" id="Phobius"/>
    </source>
</evidence>
<keyword evidence="1" id="KW-0472">Membrane</keyword>
<keyword evidence="3" id="KW-0489">Methyltransferase</keyword>
<comment type="caution">
    <text evidence="3">The sequence shown here is derived from an EMBL/GenBank/DDBJ whole genome shotgun (WGS) entry which is preliminary data.</text>
</comment>
<keyword evidence="4" id="KW-1185">Reference proteome</keyword>
<evidence type="ECO:0000313" key="3">
    <source>
        <dbReference type="EMBL" id="MFC6996703.1"/>
    </source>
</evidence>
<dbReference type="GO" id="GO:0008168">
    <property type="term" value="F:methyltransferase activity"/>
    <property type="evidence" value="ECO:0007669"/>
    <property type="project" value="UniProtKB-KW"/>
</dbReference>
<feature type="transmembrane region" description="Helical" evidence="1">
    <location>
        <begin position="45"/>
        <end position="69"/>
    </location>
</feature>
<protein>
    <submittedName>
        <fullName evidence="3">Methyltransferase domain-containing protein</fullName>
    </submittedName>
</protein>
<accession>A0ABW2DI24</accession>
<dbReference type="InterPro" id="IPR013216">
    <property type="entry name" value="Methyltransf_11"/>
</dbReference>
<feature type="domain" description="Methyltransferase type 11" evidence="2">
    <location>
        <begin position="99"/>
        <end position="192"/>
    </location>
</feature>
<keyword evidence="1" id="KW-1133">Transmembrane helix</keyword>
<dbReference type="SUPFAM" id="SSF53335">
    <property type="entry name" value="S-adenosyl-L-methionine-dependent methyltransferases"/>
    <property type="match status" value="1"/>
</dbReference>
<proteinExistence type="predicted"/>
<keyword evidence="3" id="KW-0808">Transferase</keyword>
<feature type="transmembrane region" description="Helical" evidence="1">
    <location>
        <begin position="21"/>
        <end position="39"/>
    </location>
</feature>
<dbReference type="Pfam" id="PF08241">
    <property type="entry name" value="Methyltransf_11"/>
    <property type="match status" value="1"/>
</dbReference>
<dbReference type="Proteomes" id="UP001596405">
    <property type="component" value="Unassembled WGS sequence"/>
</dbReference>
<evidence type="ECO:0000313" key="4">
    <source>
        <dbReference type="Proteomes" id="UP001596405"/>
    </source>
</evidence>
<dbReference type="RefSeq" id="WP_066622287.1">
    <property type="nucleotide sequence ID" value="NZ_JBHSYQ010000003.1"/>
</dbReference>
<evidence type="ECO:0000259" key="2">
    <source>
        <dbReference type="Pfam" id="PF08241"/>
    </source>
</evidence>